<gene>
    <name evidence="2" type="ORF">SVIM_LOCUS150812</name>
</gene>
<dbReference type="PROSITE" id="PS50948">
    <property type="entry name" value="PAN"/>
    <property type="match status" value="1"/>
</dbReference>
<dbReference type="EMBL" id="CAADRP010000890">
    <property type="protein sequence ID" value="VFU33228.1"/>
    <property type="molecule type" value="Genomic_DNA"/>
</dbReference>
<dbReference type="PANTHER" id="PTHR32444">
    <property type="entry name" value="BULB-TYPE LECTIN DOMAIN-CONTAINING PROTEIN"/>
    <property type="match status" value="1"/>
</dbReference>
<evidence type="ECO:0000259" key="1">
    <source>
        <dbReference type="PROSITE" id="PS50948"/>
    </source>
</evidence>
<evidence type="ECO:0000313" key="2">
    <source>
        <dbReference type="EMBL" id="VFU33228.1"/>
    </source>
</evidence>
<organism evidence="2">
    <name type="scientific">Salix viminalis</name>
    <name type="common">Common osier</name>
    <name type="synonym">Basket willow</name>
    <dbReference type="NCBI Taxonomy" id="40686"/>
    <lineage>
        <taxon>Eukaryota</taxon>
        <taxon>Viridiplantae</taxon>
        <taxon>Streptophyta</taxon>
        <taxon>Embryophyta</taxon>
        <taxon>Tracheophyta</taxon>
        <taxon>Spermatophyta</taxon>
        <taxon>Magnoliopsida</taxon>
        <taxon>eudicotyledons</taxon>
        <taxon>Gunneridae</taxon>
        <taxon>Pentapetalae</taxon>
        <taxon>rosids</taxon>
        <taxon>fabids</taxon>
        <taxon>Malpighiales</taxon>
        <taxon>Salicaceae</taxon>
        <taxon>Saliceae</taxon>
        <taxon>Salix</taxon>
    </lineage>
</organism>
<name>A0A6N2KZ39_SALVM</name>
<accession>A0A6N2KZ39</accession>
<dbReference type="InterPro" id="IPR003609">
    <property type="entry name" value="Pan_app"/>
</dbReference>
<reference evidence="2" key="1">
    <citation type="submission" date="2019-03" db="EMBL/GenBank/DDBJ databases">
        <authorList>
            <person name="Mank J."/>
            <person name="Almeida P."/>
        </authorList>
    </citation>
    <scope>NUCLEOTIDE SEQUENCE</scope>
    <source>
        <strain evidence="2">78183</strain>
    </source>
</reference>
<dbReference type="Pfam" id="PF08276">
    <property type="entry name" value="PAN_2"/>
    <property type="match status" value="1"/>
</dbReference>
<sequence length="72" mass="8097">MNFQACQDYCLRNCSCTAFTTAYFRRGSGCVTWSGDLLDTRVFTDVGQDIYIRVDAETLGALISSFCYLLQT</sequence>
<dbReference type="AlphaFoldDB" id="A0A6N2KZ39"/>
<dbReference type="CDD" id="cd01098">
    <property type="entry name" value="PAN_AP_plant"/>
    <property type="match status" value="1"/>
</dbReference>
<protein>
    <recommendedName>
        <fullName evidence="1">Apple domain-containing protein</fullName>
    </recommendedName>
</protein>
<dbReference type="PANTHER" id="PTHR32444:SF63">
    <property type="entry name" value="G-TYPE LECTIN S-RECEPTOR-LIKE SERINE_THREONINE-PROTEIN KINASE RKS1"/>
    <property type="match status" value="1"/>
</dbReference>
<feature type="domain" description="Apple" evidence="1">
    <location>
        <begin position="1"/>
        <end position="55"/>
    </location>
</feature>
<proteinExistence type="predicted"/>